<keyword evidence="2" id="KW-1185">Reference proteome</keyword>
<organism evidence="1 2">
    <name type="scientific">Stygiolobus caldivivus</name>
    <dbReference type="NCBI Taxonomy" id="2824673"/>
    <lineage>
        <taxon>Archaea</taxon>
        <taxon>Thermoproteota</taxon>
        <taxon>Thermoprotei</taxon>
        <taxon>Sulfolobales</taxon>
        <taxon>Sulfolobaceae</taxon>
        <taxon>Stygiolobus</taxon>
    </lineage>
</organism>
<protein>
    <submittedName>
        <fullName evidence="1">Uncharacterized protein</fullName>
    </submittedName>
</protein>
<dbReference type="AlphaFoldDB" id="A0A8D5U3N9"/>
<dbReference type="EMBL" id="AP024597">
    <property type="protein sequence ID" value="BCU68786.1"/>
    <property type="molecule type" value="Genomic_DNA"/>
</dbReference>
<name>A0A8D5U3N9_9CREN</name>
<gene>
    <name evidence="1" type="ORF">KN1_00830</name>
</gene>
<evidence type="ECO:0000313" key="1">
    <source>
        <dbReference type="EMBL" id="BCU68786.1"/>
    </source>
</evidence>
<reference evidence="1 2" key="1">
    <citation type="submission" date="2021-04" db="EMBL/GenBank/DDBJ databases">
        <title>Complete genome sequence of Stygiolobus sp. KN-1.</title>
        <authorList>
            <person name="Nakamura K."/>
            <person name="Sakai H."/>
            <person name="Kurosawa N."/>
        </authorList>
    </citation>
    <scope>NUCLEOTIDE SEQUENCE [LARGE SCALE GENOMIC DNA]</scope>
    <source>
        <strain evidence="1 2">KN-1</strain>
    </source>
</reference>
<dbReference type="Proteomes" id="UP000825123">
    <property type="component" value="Chromosome"/>
</dbReference>
<accession>A0A8D5U3N9</accession>
<dbReference type="KEGG" id="csty:KN1_00830"/>
<proteinExistence type="predicted"/>
<evidence type="ECO:0000313" key="2">
    <source>
        <dbReference type="Proteomes" id="UP000825123"/>
    </source>
</evidence>
<sequence>MLKAHDEGPLALEISCKKVTKIGSAVYGICYSATSVFIKRISSSGW</sequence>